<dbReference type="SUPFAM" id="SSF103481">
    <property type="entry name" value="Multidrug resistance efflux transporter EmrE"/>
    <property type="match status" value="2"/>
</dbReference>
<feature type="transmembrane region" description="Helical" evidence="5">
    <location>
        <begin position="280"/>
        <end position="298"/>
    </location>
</feature>
<feature type="transmembrane region" description="Helical" evidence="5">
    <location>
        <begin position="104"/>
        <end position="124"/>
    </location>
</feature>
<dbReference type="EMBL" id="WOTB01000015">
    <property type="protein sequence ID" value="NHN85362.1"/>
    <property type="molecule type" value="Genomic_DNA"/>
</dbReference>
<comment type="subcellular location">
    <subcellularLocation>
        <location evidence="1">Membrane</location>
        <topology evidence="1">Multi-pass membrane protein</topology>
    </subcellularLocation>
</comment>
<feature type="transmembrane region" description="Helical" evidence="5">
    <location>
        <begin position="131"/>
        <end position="151"/>
    </location>
</feature>
<evidence type="ECO:0000256" key="3">
    <source>
        <dbReference type="ARBA" id="ARBA00022989"/>
    </source>
</evidence>
<dbReference type="PANTHER" id="PTHR32322:SF9">
    <property type="entry name" value="AMINO-ACID METABOLITE EFFLUX PUMP-RELATED"/>
    <property type="match status" value="1"/>
</dbReference>
<feature type="domain" description="EamA" evidence="6">
    <location>
        <begin position="164"/>
        <end position="297"/>
    </location>
</feature>
<feature type="transmembrane region" description="Helical" evidence="5">
    <location>
        <begin position="225"/>
        <end position="245"/>
    </location>
</feature>
<reference evidence="7 8" key="1">
    <citation type="journal article" date="2020" name="Int. J. Syst. Evol. Microbiol.">
        <title>Novel acetic acid bacteria from cider fermentations: Acetobacter conturbans sp. nov. and Acetobacter fallax sp. nov.</title>
        <authorList>
            <person name="Sombolestani A.S."/>
            <person name="Cleenwerck I."/>
            <person name="Cnockaert M."/>
            <person name="Borremans W."/>
            <person name="Wieme A.D."/>
            <person name="De Vuyst L."/>
            <person name="Vandamme P."/>
        </authorList>
    </citation>
    <scope>NUCLEOTIDE SEQUENCE [LARGE SCALE GENOMIC DNA]</scope>
    <source>
        <strain evidence="7 8">LMG 30640</strain>
    </source>
</reference>
<evidence type="ECO:0000256" key="2">
    <source>
        <dbReference type="ARBA" id="ARBA00022692"/>
    </source>
</evidence>
<dbReference type="Proteomes" id="UP000635278">
    <property type="component" value="Unassembled WGS sequence"/>
</dbReference>
<dbReference type="InterPro" id="IPR050638">
    <property type="entry name" value="AA-Vitamin_Transporters"/>
</dbReference>
<keyword evidence="3 5" id="KW-1133">Transmembrane helix</keyword>
<evidence type="ECO:0000256" key="4">
    <source>
        <dbReference type="ARBA" id="ARBA00023136"/>
    </source>
</evidence>
<proteinExistence type="predicted"/>
<feature type="transmembrane region" description="Helical" evidence="5">
    <location>
        <begin position="41"/>
        <end position="64"/>
    </location>
</feature>
<organism evidence="7 8">
    <name type="scientific">Acetobacter musti</name>
    <dbReference type="NCBI Taxonomy" id="864732"/>
    <lineage>
        <taxon>Bacteria</taxon>
        <taxon>Pseudomonadati</taxon>
        <taxon>Pseudomonadota</taxon>
        <taxon>Alphaproteobacteria</taxon>
        <taxon>Acetobacterales</taxon>
        <taxon>Acetobacteraceae</taxon>
        <taxon>Acetobacter</taxon>
    </lineage>
</organism>
<dbReference type="RefSeq" id="WP_173583751.1">
    <property type="nucleotide sequence ID" value="NZ_WOTB01000015.1"/>
</dbReference>
<protein>
    <submittedName>
        <fullName evidence="7">EamA family transporter</fullName>
    </submittedName>
</protein>
<accession>A0ABX0JRC1</accession>
<dbReference type="Pfam" id="PF00892">
    <property type="entry name" value="EamA"/>
    <property type="match status" value="2"/>
</dbReference>
<gene>
    <name evidence="7" type="ORF">GOB93_12025</name>
</gene>
<dbReference type="PANTHER" id="PTHR32322">
    <property type="entry name" value="INNER MEMBRANE TRANSPORTER"/>
    <property type="match status" value="1"/>
</dbReference>
<dbReference type="InterPro" id="IPR000620">
    <property type="entry name" value="EamA_dom"/>
</dbReference>
<keyword evidence="4 5" id="KW-0472">Membrane</keyword>
<feature type="transmembrane region" description="Helical" evidence="5">
    <location>
        <begin position="194"/>
        <end position="213"/>
    </location>
</feature>
<evidence type="ECO:0000259" key="6">
    <source>
        <dbReference type="Pfam" id="PF00892"/>
    </source>
</evidence>
<keyword evidence="2 5" id="KW-0812">Transmembrane</keyword>
<feature type="transmembrane region" description="Helical" evidence="5">
    <location>
        <begin position="18"/>
        <end position="35"/>
    </location>
</feature>
<feature type="domain" description="EamA" evidence="6">
    <location>
        <begin position="17"/>
        <end position="150"/>
    </location>
</feature>
<dbReference type="InterPro" id="IPR037185">
    <property type="entry name" value="EmrE-like"/>
</dbReference>
<comment type="caution">
    <text evidence="7">The sequence shown here is derived from an EMBL/GenBank/DDBJ whole genome shotgun (WGS) entry which is preliminary data.</text>
</comment>
<feature type="transmembrane region" description="Helical" evidence="5">
    <location>
        <begin position="163"/>
        <end position="182"/>
    </location>
</feature>
<feature type="transmembrane region" description="Helical" evidence="5">
    <location>
        <begin position="76"/>
        <end position="98"/>
    </location>
</feature>
<evidence type="ECO:0000256" key="1">
    <source>
        <dbReference type="ARBA" id="ARBA00004141"/>
    </source>
</evidence>
<name>A0ABX0JRC1_9PROT</name>
<evidence type="ECO:0000313" key="7">
    <source>
        <dbReference type="EMBL" id="NHN85362.1"/>
    </source>
</evidence>
<feature type="transmembrane region" description="Helical" evidence="5">
    <location>
        <begin position="257"/>
        <end position="274"/>
    </location>
</feature>
<sequence>MTTHGDIRKQPVPAGQSWLVLGFLSVLWGGSFFFYKVLAPVLPPATLVLGRVGLAALALHAVLFMNGSRLSLTPYLLRWFLILGAFNCALPFCLYAWSERFVPSGVAATLNATTPVFTAVAMHLTTKDERLTRSVVTGIGCAFAGVAVLVGHNLVSGLSLTELPGELACLGATTSYAIGNALSRKLAGVTPLHLATGQLTGAAVVVAPFAIVIDRFWTLPPIALSGWAALFGIALLSTALAYLIYFRILTVHGATRAALVTFLVPVSALIMGAVFLGETIAWNTAAGACLIGLGLAAIDGRLMRRLWRREDPTAA</sequence>
<keyword evidence="8" id="KW-1185">Reference proteome</keyword>
<evidence type="ECO:0000313" key="8">
    <source>
        <dbReference type="Proteomes" id="UP000635278"/>
    </source>
</evidence>
<evidence type="ECO:0000256" key="5">
    <source>
        <dbReference type="SAM" id="Phobius"/>
    </source>
</evidence>